<dbReference type="EMBL" id="CP004372">
    <property type="protein sequence ID" value="AHM05908.1"/>
    <property type="molecule type" value="Genomic_DNA"/>
</dbReference>
<evidence type="ECO:0000313" key="2">
    <source>
        <dbReference type="Proteomes" id="UP000019593"/>
    </source>
</evidence>
<gene>
    <name evidence="1" type="ORF">roselon_03669</name>
</gene>
<organism evidence="1 2">
    <name type="scientific">Roseicyclus elongatus DSM 19469</name>
    <dbReference type="NCBI Taxonomy" id="1294273"/>
    <lineage>
        <taxon>Bacteria</taxon>
        <taxon>Pseudomonadati</taxon>
        <taxon>Pseudomonadota</taxon>
        <taxon>Alphaproteobacteria</taxon>
        <taxon>Rhodobacterales</taxon>
        <taxon>Roseobacteraceae</taxon>
        <taxon>Roseicyclus</taxon>
    </lineage>
</organism>
<name>W8RX62_9RHOB</name>
<dbReference type="Proteomes" id="UP000019593">
    <property type="component" value="Chromosome"/>
</dbReference>
<accession>W8RX62</accession>
<proteinExistence type="predicted"/>
<dbReference type="KEGG" id="red:roselon_03669"/>
<reference evidence="1 2" key="1">
    <citation type="submission" date="2013-03" db="EMBL/GenBank/DDBJ databases">
        <authorList>
            <person name="Fiebig A."/>
            <person name="Goeker M."/>
            <person name="Klenk H.-P.P."/>
        </authorList>
    </citation>
    <scope>NUCLEOTIDE SEQUENCE [LARGE SCALE GENOMIC DNA]</scope>
    <source>
        <strain evidence="2">DSM 19469</strain>
    </source>
</reference>
<keyword evidence="2" id="KW-1185">Reference proteome</keyword>
<evidence type="ECO:0000313" key="1">
    <source>
        <dbReference type="EMBL" id="AHM05908.1"/>
    </source>
</evidence>
<dbReference type="AlphaFoldDB" id="W8RX62"/>
<dbReference type="HOGENOM" id="CLU_1427033_0_0_5"/>
<protein>
    <submittedName>
        <fullName evidence="1">Uncharacterized protein</fullName>
    </submittedName>
</protein>
<sequence>MNEDPKTPSQLEGRQQRAGRRDCRLAWHVRTAVEIVTGMILGIEGLASETPDAACQLTEVVKKVCTGVKGKTATSFRSGSLFDIASRLDLGQLPHRGCIGNSGRGRHRRRGYQPPFYMPSQKVQQHVQMRVRRCRVERCVQFNGQVRQEPDEPREFGIGHAIGRKGSARGRTLSILNGVGSLTEHGPLGA</sequence>
<dbReference type="STRING" id="1294273.roselon_03669"/>